<protein>
    <submittedName>
        <fullName evidence="1">Uncharacterized protein</fullName>
    </submittedName>
</protein>
<name>A0ABS6V2B8_9PSEU</name>
<proteinExistence type="predicted"/>
<gene>
    <name evidence="1" type="ORF">I4I81_30755</name>
</gene>
<reference evidence="1 2" key="1">
    <citation type="submission" date="2020-11" db="EMBL/GenBank/DDBJ databases">
        <title>Pseudonocardia abyssalis sp. nov. and Pseudonocardia oceani sp. nov., description and phylogenomic analysis of two novel actinomycetes isolated from the deep Southern Ocean.</title>
        <authorList>
            <person name="Parra J."/>
        </authorList>
    </citation>
    <scope>NUCLEOTIDE SEQUENCE [LARGE SCALE GENOMIC DNA]</scope>
    <source>
        <strain evidence="1 2">KRD-168</strain>
    </source>
</reference>
<accession>A0ABS6V2B8</accession>
<dbReference type="EMBL" id="JADQDK010000002">
    <property type="protein sequence ID" value="MBW0138612.1"/>
    <property type="molecule type" value="Genomic_DNA"/>
</dbReference>
<organism evidence="1 2">
    <name type="scientific">Pseudonocardia abyssalis</name>
    <dbReference type="NCBI Taxonomy" id="2792008"/>
    <lineage>
        <taxon>Bacteria</taxon>
        <taxon>Bacillati</taxon>
        <taxon>Actinomycetota</taxon>
        <taxon>Actinomycetes</taxon>
        <taxon>Pseudonocardiales</taxon>
        <taxon>Pseudonocardiaceae</taxon>
        <taxon>Pseudonocardia</taxon>
    </lineage>
</organism>
<dbReference type="Proteomes" id="UP000694287">
    <property type="component" value="Unassembled WGS sequence"/>
</dbReference>
<evidence type="ECO:0000313" key="2">
    <source>
        <dbReference type="Proteomes" id="UP000694287"/>
    </source>
</evidence>
<comment type="caution">
    <text evidence="1">The sequence shown here is derived from an EMBL/GenBank/DDBJ whole genome shotgun (WGS) entry which is preliminary data.</text>
</comment>
<sequence length="59" mass="6531">MATESHGAAWSSELRGAAEDLADAVEDYVFTTEGSKDAMRDAWQRYVDAAAQIDDEYSR</sequence>
<keyword evidence="2" id="KW-1185">Reference proteome</keyword>
<dbReference type="RefSeq" id="WP_218601440.1">
    <property type="nucleotide sequence ID" value="NZ_JADQDJ010000021.1"/>
</dbReference>
<evidence type="ECO:0000313" key="1">
    <source>
        <dbReference type="EMBL" id="MBW0138612.1"/>
    </source>
</evidence>